<evidence type="ECO:0000256" key="1">
    <source>
        <dbReference type="ARBA" id="ARBA00004496"/>
    </source>
</evidence>
<evidence type="ECO:0000256" key="13">
    <source>
        <dbReference type="HAMAP-Rule" id="MF_01395"/>
    </source>
</evidence>
<keyword evidence="7 13" id="KW-0276">Fatty acid metabolism</keyword>
<feature type="domain" description="CoA carboxyltransferase N-terminal" evidence="15">
    <location>
        <begin position="28"/>
        <end position="297"/>
    </location>
</feature>
<dbReference type="InterPro" id="IPR011762">
    <property type="entry name" value="COA_CT_N"/>
</dbReference>
<dbReference type="InterPro" id="IPR034733">
    <property type="entry name" value="AcCoA_carboxyl_beta"/>
</dbReference>
<dbReference type="AlphaFoldDB" id="A0A0C1JRD2"/>
<evidence type="ECO:0000256" key="4">
    <source>
        <dbReference type="ARBA" id="ARBA00022723"/>
    </source>
</evidence>
<comment type="pathway">
    <text evidence="13">Lipid metabolism; malonyl-CoA biosynthesis; malonyl-CoA from acetyl-CoA: step 1/1.</text>
</comment>
<evidence type="ECO:0000256" key="7">
    <source>
        <dbReference type="ARBA" id="ARBA00022832"/>
    </source>
</evidence>
<name>A0A0C1JRD2_9BACT</name>
<dbReference type="HAMAP" id="MF_01395">
    <property type="entry name" value="AcetylCoA_CT_beta"/>
    <property type="match status" value="1"/>
</dbReference>
<keyword evidence="10 13" id="KW-0443">Lipid metabolism</keyword>
<dbReference type="GO" id="GO:0009317">
    <property type="term" value="C:acetyl-CoA carboxylase complex"/>
    <property type="evidence" value="ECO:0007669"/>
    <property type="project" value="InterPro"/>
</dbReference>
<dbReference type="InterPro" id="IPR041010">
    <property type="entry name" value="Znf-ACC"/>
</dbReference>
<dbReference type="PROSITE" id="PS50980">
    <property type="entry name" value="COA_CT_NTER"/>
    <property type="match status" value="1"/>
</dbReference>
<evidence type="ECO:0000256" key="11">
    <source>
        <dbReference type="ARBA" id="ARBA00023160"/>
    </source>
</evidence>
<keyword evidence="13" id="KW-0963">Cytoplasm</keyword>
<evidence type="ECO:0000256" key="8">
    <source>
        <dbReference type="ARBA" id="ARBA00022833"/>
    </source>
</evidence>
<evidence type="ECO:0000256" key="2">
    <source>
        <dbReference type="ARBA" id="ARBA00022516"/>
    </source>
</evidence>
<dbReference type="SUPFAM" id="SSF52096">
    <property type="entry name" value="ClpP/crotonase"/>
    <property type="match status" value="1"/>
</dbReference>
<keyword evidence="8 13" id="KW-0862">Zinc</keyword>
<dbReference type="GO" id="GO:2001295">
    <property type="term" value="P:malonyl-CoA biosynthetic process"/>
    <property type="evidence" value="ECO:0007669"/>
    <property type="project" value="UniProtKB-UniRule"/>
</dbReference>
<dbReference type="GO" id="GO:0005524">
    <property type="term" value="F:ATP binding"/>
    <property type="evidence" value="ECO:0007669"/>
    <property type="project" value="UniProtKB-KW"/>
</dbReference>
<dbReference type="PATRIC" id="fig|362787.3.peg.304"/>
<dbReference type="PANTHER" id="PTHR42995">
    <property type="entry name" value="ACETYL-COENZYME A CARBOXYLASE CARBOXYL TRANSFERASE SUBUNIT BETA, CHLOROPLASTIC"/>
    <property type="match status" value="1"/>
</dbReference>
<proteinExistence type="inferred from homology"/>
<evidence type="ECO:0000256" key="6">
    <source>
        <dbReference type="ARBA" id="ARBA00022771"/>
    </source>
</evidence>
<dbReference type="GO" id="GO:0003989">
    <property type="term" value="F:acetyl-CoA carboxylase activity"/>
    <property type="evidence" value="ECO:0007669"/>
    <property type="project" value="InterPro"/>
</dbReference>
<feature type="binding site" evidence="13">
    <location>
        <position position="51"/>
    </location>
    <ligand>
        <name>Zn(2+)</name>
        <dbReference type="ChEBI" id="CHEBI:29105"/>
    </ligand>
</feature>
<dbReference type="PANTHER" id="PTHR42995:SF5">
    <property type="entry name" value="ACETYL-COENZYME A CARBOXYLASE CARBOXYL TRANSFERASE SUBUNIT BETA, CHLOROPLASTIC"/>
    <property type="match status" value="1"/>
</dbReference>
<feature type="binding site" evidence="13">
    <location>
        <position position="35"/>
    </location>
    <ligand>
        <name>Zn(2+)</name>
        <dbReference type="ChEBI" id="CHEBI:29105"/>
    </ligand>
</feature>
<feature type="zinc finger region" description="C4-type" evidence="13">
    <location>
        <begin position="32"/>
        <end position="54"/>
    </location>
</feature>
<keyword evidence="11 13" id="KW-0275">Fatty acid biosynthesis</keyword>
<dbReference type="GO" id="GO:0008270">
    <property type="term" value="F:zinc ion binding"/>
    <property type="evidence" value="ECO:0007669"/>
    <property type="project" value="UniProtKB-UniRule"/>
</dbReference>
<comment type="function">
    <text evidence="12 13">Component of the acetyl coenzyme A carboxylase (ACC) complex. Biotin carboxylase (BC) catalyzes the carboxylation of biotin on its carrier protein (BCCP) and then the CO(2) group is transferred by the transcarboxylase to acetyl-CoA to form malonyl-CoA.</text>
</comment>
<dbReference type="Gene3D" id="3.90.226.10">
    <property type="entry name" value="2-enoyl-CoA Hydratase, Chain A, domain 1"/>
    <property type="match status" value="1"/>
</dbReference>
<dbReference type="GO" id="GO:0016743">
    <property type="term" value="F:carboxyl- or carbamoyltransferase activity"/>
    <property type="evidence" value="ECO:0007669"/>
    <property type="project" value="UniProtKB-UniRule"/>
</dbReference>
<evidence type="ECO:0000313" key="16">
    <source>
        <dbReference type="EMBL" id="KIC73745.1"/>
    </source>
</evidence>
<evidence type="ECO:0000256" key="12">
    <source>
        <dbReference type="ARBA" id="ARBA00025280"/>
    </source>
</evidence>
<evidence type="ECO:0000313" key="17">
    <source>
        <dbReference type="Proteomes" id="UP000031465"/>
    </source>
</evidence>
<dbReference type="UniPathway" id="UPA00655">
    <property type="reaction ID" value="UER00711"/>
</dbReference>
<keyword evidence="9 13" id="KW-0067">ATP-binding</keyword>
<keyword evidence="3 13" id="KW-0808">Transferase</keyword>
<dbReference type="PRINTS" id="PR01070">
    <property type="entry name" value="ACCCTRFRASEB"/>
</dbReference>
<dbReference type="EC" id="2.1.3.15" evidence="13"/>
<comment type="catalytic activity">
    <reaction evidence="13">
        <text>N(6)-carboxybiotinyl-L-lysyl-[protein] + acetyl-CoA = N(6)-biotinyl-L-lysyl-[protein] + malonyl-CoA</text>
        <dbReference type="Rhea" id="RHEA:54728"/>
        <dbReference type="Rhea" id="RHEA-COMP:10505"/>
        <dbReference type="Rhea" id="RHEA-COMP:10506"/>
        <dbReference type="ChEBI" id="CHEBI:57288"/>
        <dbReference type="ChEBI" id="CHEBI:57384"/>
        <dbReference type="ChEBI" id="CHEBI:83144"/>
        <dbReference type="ChEBI" id="CHEBI:83145"/>
        <dbReference type="EC" id="2.1.3.15"/>
    </reaction>
</comment>
<dbReference type="GO" id="GO:0006633">
    <property type="term" value="P:fatty acid biosynthetic process"/>
    <property type="evidence" value="ECO:0007669"/>
    <property type="project" value="UniProtKB-KW"/>
</dbReference>
<comment type="similarity">
    <text evidence="13">Belongs to the AccD/PCCB family.</text>
</comment>
<sequence length="310" mass="34188">MEIPTMGLFSRDKPKIKIQTTKKDGFSGWLKCTHCNELIHANELEQNSNCCPKCDYHYRLSTEDRIKSLSNPNTFKPLFQNLQPVDTLNFVDTEPYPQRLANAQEKSTSNEAVVVGTCMINKHKIALGVLDFSFMGGSMGSVVGERLTRLIEHALKEKLPLIIVSTSGGARMQESILSLMQMAKTSGALAKLHEARIPYISVLTNPTTGGVTASFASLGDIIVAEPNALICFAGPRVIEQTIGQRLPSGAQKSEFLLEHGMIDCIVKRPELKQKLAELIDFLKGNFSEEDEPSPTPKNLIKKTSPSKDKN</sequence>
<evidence type="ECO:0000256" key="10">
    <source>
        <dbReference type="ARBA" id="ARBA00023098"/>
    </source>
</evidence>
<evidence type="ECO:0000256" key="5">
    <source>
        <dbReference type="ARBA" id="ARBA00022741"/>
    </source>
</evidence>
<comment type="cofactor">
    <cofactor evidence="13">
        <name>Zn(2+)</name>
        <dbReference type="ChEBI" id="CHEBI:29105"/>
    </cofactor>
    <text evidence="13">Binds 1 zinc ion per subunit.</text>
</comment>
<dbReference type="Pfam" id="PF01039">
    <property type="entry name" value="Carboxyl_trans"/>
    <property type="match status" value="1"/>
</dbReference>
<comment type="caution">
    <text evidence="16">The sequence shown here is derived from an EMBL/GenBank/DDBJ whole genome shotgun (WGS) entry which is preliminary data.</text>
</comment>
<keyword evidence="4 13" id="KW-0479">Metal-binding</keyword>
<evidence type="ECO:0000256" key="3">
    <source>
        <dbReference type="ARBA" id="ARBA00022679"/>
    </source>
</evidence>
<dbReference type="NCBIfam" id="TIGR00515">
    <property type="entry name" value="accD"/>
    <property type="match status" value="1"/>
</dbReference>
<dbReference type="EMBL" id="JSAN01000020">
    <property type="protein sequence ID" value="KIC73745.1"/>
    <property type="molecule type" value="Genomic_DNA"/>
</dbReference>
<dbReference type="InterPro" id="IPR029045">
    <property type="entry name" value="ClpP/crotonase-like_dom_sf"/>
</dbReference>
<keyword evidence="2 13" id="KW-0444">Lipid biosynthesis</keyword>
<evidence type="ECO:0000259" key="15">
    <source>
        <dbReference type="PROSITE" id="PS50980"/>
    </source>
</evidence>
<feature type="region of interest" description="Disordered" evidence="14">
    <location>
        <begin position="286"/>
        <end position="310"/>
    </location>
</feature>
<evidence type="ECO:0000256" key="14">
    <source>
        <dbReference type="SAM" id="MobiDB-lite"/>
    </source>
</evidence>
<accession>A0A0C1JRD2</accession>
<protein>
    <recommendedName>
        <fullName evidence="13">Acetyl-coenzyme A carboxylase carboxyl transferase subunit beta</fullName>
        <shortName evidence="13">ACCase subunit beta</shortName>
        <shortName evidence="13">Acetyl-CoA carboxylase carboxyltransferase subunit beta</shortName>
        <ecNumber evidence="13">2.1.3.15</ecNumber>
    </recommendedName>
</protein>
<comment type="subunit">
    <text evidence="13">Acetyl-CoA carboxylase is a heterohexamer composed of biotin carboxyl carrier protein (AccB), biotin carboxylase (AccC) and two subunits each of ACCase subunit alpha (AccA) and ACCase subunit beta (AccD).</text>
</comment>
<keyword evidence="16" id="KW-0436">Ligase</keyword>
<evidence type="ECO:0000256" key="9">
    <source>
        <dbReference type="ARBA" id="ARBA00022840"/>
    </source>
</evidence>
<keyword evidence="6 13" id="KW-0863">Zinc-finger</keyword>
<reference evidence="16 17" key="1">
    <citation type="journal article" date="2014" name="Mol. Biol. Evol.">
        <title>Massive expansion of Ubiquitination-related gene families within the Chlamydiae.</title>
        <authorList>
            <person name="Domman D."/>
            <person name="Collingro A."/>
            <person name="Lagkouvardos I."/>
            <person name="Gehre L."/>
            <person name="Weinmaier T."/>
            <person name="Rattei T."/>
            <person name="Subtil A."/>
            <person name="Horn M."/>
        </authorList>
    </citation>
    <scope>NUCLEOTIDE SEQUENCE [LARGE SCALE GENOMIC DNA]</scope>
    <source>
        <strain evidence="16 17">EI2</strain>
    </source>
</reference>
<gene>
    <name evidence="13 16" type="primary">accD</name>
    <name evidence="16" type="ORF">DB44_AV00080</name>
</gene>
<feature type="binding site" evidence="13">
    <location>
        <position position="54"/>
    </location>
    <ligand>
        <name>Zn(2+)</name>
        <dbReference type="ChEBI" id="CHEBI:29105"/>
    </ligand>
</feature>
<keyword evidence="5 13" id="KW-0547">Nucleotide-binding</keyword>
<dbReference type="Pfam" id="PF17848">
    <property type="entry name" value="Zn_ribbon_ACC"/>
    <property type="match status" value="1"/>
</dbReference>
<organism evidence="16 17">
    <name type="scientific">Candidatus Protochlamydia amoebophila</name>
    <dbReference type="NCBI Taxonomy" id="362787"/>
    <lineage>
        <taxon>Bacteria</taxon>
        <taxon>Pseudomonadati</taxon>
        <taxon>Chlamydiota</taxon>
        <taxon>Chlamydiia</taxon>
        <taxon>Parachlamydiales</taxon>
        <taxon>Parachlamydiaceae</taxon>
        <taxon>Candidatus Protochlamydia</taxon>
    </lineage>
</organism>
<dbReference type="InterPro" id="IPR000438">
    <property type="entry name" value="Acetyl_CoA_COase_Trfase_b_su"/>
</dbReference>
<feature type="binding site" evidence="13">
    <location>
        <position position="32"/>
    </location>
    <ligand>
        <name>Zn(2+)</name>
        <dbReference type="ChEBI" id="CHEBI:29105"/>
    </ligand>
</feature>
<dbReference type="Proteomes" id="UP000031465">
    <property type="component" value="Unassembled WGS sequence"/>
</dbReference>
<comment type="subcellular location">
    <subcellularLocation>
        <location evidence="1 13">Cytoplasm</location>
    </subcellularLocation>
</comment>